<dbReference type="RefSeq" id="WP_331373474.1">
    <property type="nucleotide sequence ID" value="NZ_CP133148.1"/>
</dbReference>
<dbReference type="EMBL" id="CP133148">
    <property type="protein sequence ID" value="WVT04295.1"/>
    <property type="molecule type" value="Genomic_DNA"/>
</dbReference>
<accession>A0ABZ2B9V5</accession>
<sequence length="61" mass="6669">MRSEYSDFFELGGTNWINTAHQGALPLCGPYGTGFCWLSPGMFRPSQSPAMADTLQALPRS</sequence>
<dbReference type="Proteomes" id="UP001432360">
    <property type="component" value="Chromosome"/>
</dbReference>
<evidence type="ECO:0000313" key="1">
    <source>
        <dbReference type="EMBL" id="WVT04295.1"/>
    </source>
</evidence>
<gene>
    <name evidence="1" type="ORF">RB548_02435</name>
</gene>
<evidence type="ECO:0000313" key="2">
    <source>
        <dbReference type="Proteomes" id="UP001432360"/>
    </source>
</evidence>
<keyword evidence="2" id="KW-1185">Reference proteome</keyword>
<reference evidence="1" key="1">
    <citation type="submission" date="2023-08" db="EMBL/GenBank/DDBJ databases">
        <title>Complete genome sequence of Sinorhizobium chiapanecum ITTG S70 isolated from Acaciella angustissima nodules in Chiapas-Mexico.</title>
        <authorList>
            <person name="Rincon-Rosales R."/>
            <person name="Rogel M.A."/>
            <person name="Rincon-Medina C.I."/>
            <person name="Guerrero G."/>
            <person name="Manzano-Gomez L.A."/>
            <person name="Lopez-Lopez A."/>
            <person name="Rincon Molina F.A."/>
            <person name="Martinez-Romero E."/>
        </authorList>
    </citation>
    <scope>NUCLEOTIDE SEQUENCE</scope>
    <source>
        <strain evidence="1">ITTG S70</strain>
    </source>
</reference>
<protein>
    <submittedName>
        <fullName evidence="1">Uncharacterized protein</fullName>
    </submittedName>
</protein>
<name>A0ABZ2B9V5_9HYPH</name>
<proteinExistence type="predicted"/>
<organism evidence="1 2">
    <name type="scientific">Sinorhizobium chiapasense</name>
    <dbReference type="NCBI Taxonomy" id="501572"/>
    <lineage>
        <taxon>Bacteria</taxon>
        <taxon>Pseudomonadati</taxon>
        <taxon>Pseudomonadota</taxon>
        <taxon>Alphaproteobacteria</taxon>
        <taxon>Hyphomicrobiales</taxon>
        <taxon>Rhizobiaceae</taxon>
        <taxon>Sinorhizobium/Ensifer group</taxon>
        <taxon>Sinorhizobium</taxon>
    </lineage>
</organism>